<keyword evidence="3" id="KW-1185">Reference proteome</keyword>
<dbReference type="CDD" id="cd00130">
    <property type="entry name" value="PAS"/>
    <property type="match status" value="1"/>
</dbReference>
<sequence length="131" mass="14810">MKAQSIHKQRNKVPRAAGHIKDEVAVLVLTEDGRIQNCNDSGAKLLGYQPAKLDGQHISEVLPQLSEITLRKGERVNPYLRFLSRIGHPFNVVGNNNIQFSGELFFNDLEHQGQHQTVVMIHPIDQAKSWH</sequence>
<proteinExistence type="predicted"/>
<dbReference type="Pfam" id="PF13426">
    <property type="entry name" value="PAS_9"/>
    <property type="match status" value="1"/>
</dbReference>
<dbReference type="EMBL" id="FNOY01000057">
    <property type="protein sequence ID" value="SDY73009.1"/>
    <property type="molecule type" value="Genomic_DNA"/>
</dbReference>
<evidence type="ECO:0000259" key="1">
    <source>
        <dbReference type="PROSITE" id="PS50112"/>
    </source>
</evidence>
<reference evidence="2 3" key="1">
    <citation type="submission" date="2016-10" db="EMBL/GenBank/DDBJ databases">
        <authorList>
            <person name="de Groot N.N."/>
        </authorList>
    </citation>
    <scope>NUCLEOTIDE SEQUENCE [LARGE SCALE GENOMIC DNA]</scope>
    <source>
        <strain evidence="2 3">Nm1</strain>
    </source>
</reference>
<dbReference type="Gene3D" id="3.30.450.20">
    <property type="entry name" value="PAS domain"/>
    <property type="match status" value="1"/>
</dbReference>
<dbReference type="RefSeq" id="WP_090415273.1">
    <property type="nucleotide sequence ID" value="NZ_FNOY01000057.1"/>
</dbReference>
<dbReference type="InterPro" id="IPR035965">
    <property type="entry name" value="PAS-like_dom_sf"/>
</dbReference>
<organism evidence="2 3">
    <name type="scientific">Nitrosomonas halophila</name>
    <dbReference type="NCBI Taxonomy" id="44576"/>
    <lineage>
        <taxon>Bacteria</taxon>
        <taxon>Pseudomonadati</taxon>
        <taxon>Pseudomonadota</taxon>
        <taxon>Betaproteobacteria</taxon>
        <taxon>Nitrosomonadales</taxon>
        <taxon>Nitrosomonadaceae</taxon>
        <taxon>Nitrosomonas</taxon>
    </lineage>
</organism>
<dbReference type="SUPFAM" id="SSF55785">
    <property type="entry name" value="PYP-like sensor domain (PAS domain)"/>
    <property type="match status" value="1"/>
</dbReference>
<name>A0A1H3M9Y2_9PROT</name>
<dbReference type="PROSITE" id="PS50112">
    <property type="entry name" value="PAS"/>
    <property type="match status" value="1"/>
</dbReference>
<accession>A0A1H3M9Y2</accession>
<dbReference type="NCBIfam" id="TIGR00229">
    <property type="entry name" value="sensory_box"/>
    <property type="match status" value="1"/>
</dbReference>
<evidence type="ECO:0000313" key="3">
    <source>
        <dbReference type="Proteomes" id="UP000198640"/>
    </source>
</evidence>
<dbReference type="OrthoDB" id="8546845at2"/>
<protein>
    <submittedName>
        <fullName evidence="2">PAS domain S-box-containing protein</fullName>
    </submittedName>
</protein>
<evidence type="ECO:0000313" key="2">
    <source>
        <dbReference type="EMBL" id="SDY73009.1"/>
    </source>
</evidence>
<dbReference type="InterPro" id="IPR000014">
    <property type="entry name" value="PAS"/>
</dbReference>
<gene>
    <name evidence="2" type="ORF">SAMN05421881_105722</name>
</gene>
<feature type="domain" description="PAS" evidence="1">
    <location>
        <begin position="26"/>
        <end position="62"/>
    </location>
</feature>
<dbReference type="AlphaFoldDB" id="A0A1H3M9Y2"/>
<dbReference type="Proteomes" id="UP000198640">
    <property type="component" value="Unassembled WGS sequence"/>
</dbReference>
<dbReference type="STRING" id="44576.SAMN05421881_105722"/>